<dbReference type="HOGENOM" id="CLU_3429154_0_0_10"/>
<name>H1HIM1_9BACT</name>
<protein>
    <submittedName>
        <fullName evidence="1">Uncharacterized protein</fullName>
    </submittedName>
</protein>
<evidence type="ECO:0000313" key="2">
    <source>
        <dbReference type="Proteomes" id="UP000003167"/>
    </source>
</evidence>
<dbReference type="EMBL" id="AGEK01000001">
    <property type="protein sequence ID" value="EHO75222.1"/>
    <property type="molecule type" value="Genomic_DNA"/>
</dbReference>
<sequence>MSGMFYLRYILKFIVYGFYDG</sequence>
<accession>H1HIM1</accession>
<evidence type="ECO:0000313" key="1">
    <source>
        <dbReference type="EMBL" id="EHO75222.1"/>
    </source>
</evidence>
<keyword evidence="2" id="KW-1185">Reference proteome</keyword>
<organism evidence="1 2">
    <name type="scientific">Segatella maculosa OT 289</name>
    <dbReference type="NCBI Taxonomy" id="999422"/>
    <lineage>
        <taxon>Bacteria</taxon>
        <taxon>Pseudomonadati</taxon>
        <taxon>Bacteroidota</taxon>
        <taxon>Bacteroidia</taxon>
        <taxon>Bacteroidales</taxon>
        <taxon>Prevotellaceae</taxon>
        <taxon>Segatella</taxon>
    </lineage>
</organism>
<comment type="caution">
    <text evidence="1">The sequence shown here is derived from an EMBL/GenBank/DDBJ whole genome shotgun (WGS) entry which is preliminary data.</text>
</comment>
<gene>
    <name evidence="1" type="ORF">HMPREF9944_00015</name>
</gene>
<reference evidence="1 2" key="1">
    <citation type="submission" date="2011-12" db="EMBL/GenBank/DDBJ databases">
        <title>The Genome Sequence of Prevotella maculosa OT 289.</title>
        <authorList>
            <consortium name="The Broad Institute Genome Sequencing Platform"/>
            <person name="Earl A."/>
            <person name="Ward D."/>
            <person name="Feldgarden M."/>
            <person name="Gevers D."/>
            <person name="Izard J."/>
            <person name="Blanton J.M."/>
            <person name="Mathney J."/>
            <person name="Tanner A.C."/>
            <person name="Dewhirst F.E."/>
            <person name="Young S.K."/>
            <person name="Zeng Q."/>
            <person name="Gargeya S."/>
            <person name="Fitzgerald M."/>
            <person name="Haas B."/>
            <person name="Abouelleil A."/>
            <person name="Alvarado L."/>
            <person name="Arachchi H.M."/>
            <person name="Berlin A."/>
            <person name="Chapman S.B."/>
            <person name="Gearin G."/>
            <person name="Goldberg J."/>
            <person name="Griggs A."/>
            <person name="Gujja S."/>
            <person name="Hansen M."/>
            <person name="Heiman D."/>
            <person name="Howarth C."/>
            <person name="Larimer J."/>
            <person name="Lui A."/>
            <person name="MacDonald P.J.P."/>
            <person name="McCowen C."/>
            <person name="Montmayeur A."/>
            <person name="Murphy C."/>
            <person name="Neiman D."/>
            <person name="Pearson M."/>
            <person name="Priest M."/>
            <person name="Roberts A."/>
            <person name="Saif S."/>
            <person name="Shea T."/>
            <person name="Sisk P."/>
            <person name="Stolte C."/>
            <person name="Sykes S."/>
            <person name="Wortman J."/>
            <person name="Nusbaum C."/>
            <person name="Birren B."/>
        </authorList>
    </citation>
    <scope>NUCLEOTIDE SEQUENCE [LARGE SCALE GENOMIC DNA]</scope>
    <source>
        <strain evidence="1 2">OT 289</strain>
    </source>
</reference>
<dbReference type="AlphaFoldDB" id="H1HIM1"/>
<feature type="non-terminal residue" evidence="1">
    <location>
        <position position="21"/>
    </location>
</feature>
<proteinExistence type="predicted"/>
<dbReference type="Proteomes" id="UP000003167">
    <property type="component" value="Unassembled WGS sequence"/>
</dbReference>